<dbReference type="EMBL" id="JQSG02000001">
    <property type="protein sequence ID" value="OBS10418.1"/>
    <property type="molecule type" value="Genomic_DNA"/>
</dbReference>
<dbReference type="InterPro" id="IPR004435">
    <property type="entry name" value="MobB_dom"/>
</dbReference>
<proteinExistence type="predicted"/>
<dbReference type="InterPro" id="IPR027417">
    <property type="entry name" value="P-loop_NTPase"/>
</dbReference>
<dbReference type="SUPFAM" id="SSF52540">
    <property type="entry name" value="P-loop containing nucleoside triphosphate hydrolases"/>
    <property type="match status" value="1"/>
</dbReference>
<dbReference type="PANTHER" id="PTHR40072:SF1">
    <property type="entry name" value="MOLYBDOPTERIN-GUANINE DINUCLEOTIDE BIOSYNTHESIS ADAPTER PROTEIN"/>
    <property type="match status" value="1"/>
</dbReference>
<dbReference type="OrthoDB" id="9788394at2"/>
<dbReference type="FunFam" id="3.40.50.300:FF:000920">
    <property type="entry name" value="Molybdopterin-guanine dinucleotide biosynthesis protein B"/>
    <property type="match status" value="1"/>
</dbReference>
<feature type="domain" description="Molybdopterin-guanine dinucleotide biosynthesis protein B (MobB)" evidence="1">
    <location>
        <begin position="10"/>
        <end position="144"/>
    </location>
</feature>
<dbReference type="NCBIfam" id="TIGR00176">
    <property type="entry name" value="mobB"/>
    <property type="match status" value="1"/>
</dbReference>
<accession>A0A1A6C777</accession>
<dbReference type="AlphaFoldDB" id="A0A1A6C777"/>
<evidence type="ECO:0000313" key="2">
    <source>
        <dbReference type="EMBL" id="OBS10418.1"/>
    </source>
</evidence>
<dbReference type="Pfam" id="PF03205">
    <property type="entry name" value="MobB"/>
    <property type="match status" value="1"/>
</dbReference>
<dbReference type="CDD" id="cd03116">
    <property type="entry name" value="MobB"/>
    <property type="match status" value="1"/>
</dbReference>
<gene>
    <name evidence="2" type="ORF">Thpro_020134</name>
</gene>
<sequence length="173" mass="19359">MSAFSYPRPVLGFAAWSGSGKTTLLARLLPLLRARGLRVAMIKHAHHDFDIDQPGKDSHTLRKAGAEQMLIASRRRWALMVESPDEREPELAELLAHLDPARADLVLVEGFKHEHFPKIEVHRAAVGKPLLYPDDPDIIAVVRDTRLDTRLPQLDIDTPDTVAEFVVRHCLAG</sequence>
<evidence type="ECO:0000259" key="1">
    <source>
        <dbReference type="Pfam" id="PF03205"/>
    </source>
</evidence>
<dbReference type="GO" id="GO:0006777">
    <property type="term" value="P:Mo-molybdopterin cofactor biosynthetic process"/>
    <property type="evidence" value="ECO:0007669"/>
    <property type="project" value="InterPro"/>
</dbReference>
<protein>
    <submittedName>
        <fullName evidence="2">Molybdopterin-guanine dinucleotide biosynthesis protein MobB</fullName>
    </submittedName>
</protein>
<keyword evidence="3" id="KW-1185">Reference proteome</keyword>
<name>A0A1A6C777_9GAMM</name>
<dbReference type="STRING" id="160660.BJI67_09410"/>
<comment type="caution">
    <text evidence="2">The sequence shown here is derived from an EMBL/GenBank/DDBJ whole genome shotgun (WGS) entry which is preliminary data.</text>
</comment>
<reference evidence="2 3" key="1">
    <citation type="journal article" date="2014" name="Genome Announc.">
        <title>Draft Genome Sequence of the Iron-Oxidizing, Acidophilic, and Halotolerant 'Thiobacillus prosperus' Type Strain DSM 5130.</title>
        <authorList>
            <person name="Ossandon F.J."/>
            <person name="Cardenas J.P."/>
            <person name="Corbett M."/>
            <person name="Quatrini R."/>
            <person name="Holmes D.S."/>
            <person name="Watkin E."/>
        </authorList>
    </citation>
    <scope>NUCLEOTIDE SEQUENCE [LARGE SCALE GENOMIC DNA]</scope>
    <source>
        <strain evidence="2 3">DSM 5130</strain>
    </source>
</reference>
<dbReference type="Gene3D" id="3.40.50.300">
    <property type="entry name" value="P-loop containing nucleotide triphosphate hydrolases"/>
    <property type="match status" value="1"/>
</dbReference>
<dbReference type="InterPro" id="IPR052539">
    <property type="entry name" value="MGD_biosynthesis_adapter"/>
</dbReference>
<dbReference type="Proteomes" id="UP000029273">
    <property type="component" value="Unassembled WGS sequence"/>
</dbReference>
<evidence type="ECO:0000313" key="3">
    <source>
        <dbReference type="Proteomes" id="UP000029273"/>
    </source>
</evidence>
<dbReference type="GO" id="GO:0005525">
    <property type="term" value="F:GTP binding"/>
    <property type="evidence" value="ECO:0007669"/>
    <property type="project" value="InterPro"/>
</dbReference>
<dbReference type="PANTHER" id="PTHR40072">
    <property type="entry name" value="MOLYBDOPTERIN-GUANINE DINUCLEOTIDE BIOSYNTHESIS ADAPTER PROTEIN-RELATED"/>
    <property type="match status" value="1"/>
</dbReference>
<dbReference type="RefSeq" id="WP_038087323.1">
    <property type="nucleotide sequence ID" value="NZ_JQSG02000001.1"/>
</dbReference>
<organism evidence="2 3">
    <name type="scientific">Acidihalobacter prosperus</name>
    <dbReference type="NCBI Taxonomy" id="160660"/>
    <lineage>
        <taxon>Bacteria</taxon>
        <taxon>Pseudomonadati</taxon>
        <taxon>Pseudomonadota</taxon>
        <taxon>Gammaproteobacteria</taxon>
        <taxon>Chromatiales</taxon>
        <taxon>Ectothiorhodospiraceae</taxon>
        <taxon>Acidihalobacter</taxon>
    </lineage>
</organism>